<dbReference type="InterPro" id="IPR006157">
    <property type="entry name" value="FolB_dom"/>
</dbReference>
<dbReference type="Gene3D" id="3.30.1130.10">
    <property type="match status" value="1"/>
</dbReference>
<organism evidence="2">
    <name type="scientific">uncultured Sulfurovum sp</name>
    <dbReference type="NCBI Taxonomy" id="269237"/>
    <lineage>
        <taxon>Bacteria</taxon>
        <taxon>Pseudomonadati</taxon>
        <taxon>Campylobacterota</taxon>
        <taxon>Epsilonproteobacteria</taxon>
        <taxon>Campylobacterales</taxon>
        <taxon>Sulfurovaceae</taxon>
        <taxon>Sulfurovum</taxon>
        <taxon>environmental samples</taxon>
    </lineage>
</organism>
<proteinExistence type="predicted"/>
<accession>A0A6S6T1C3</accession>
<reference evidence="2" key="1">
    <citation type="submission" date="2020-01" db="EMBL/GenBank/DDBJ databases">
        <authorList>
            <person name="Meier V. D."/>
            <person name="Meier V D."/>
        </authorList>
    </citation>
    <scope>NUCLEOTIDE SEQUENCE</scope>
    <source>
        <strain evidence="2">HLG_WM_MAG_06</strain>
    </source>
</reference>
<dbReference type="InterPro" id="IPR043133">
    <property type="entry name" value="GTP-CH-I_C/QueF"/>
</dbReference>
<dbReference type="SMART" id="SM00905">
    <property type="entry name" value="FolB"/>
    <property type="match status" value="1"/>
</dbReference>
<dbReference type="GO" id="GO:0004150">
    <property type="term" value="F:dihydroneopterin aldolase activity"/>
    <property type="evidence" value="ECO:0007669"/>
    <property type="project" value="UniProtKB-EC"/>
</dbReference>
<feature type="domain" description="Dihydroneopterin aldolase/epimerase" evidence="1">
    <location>
        <begin position="3"/>
        <end position="104"/>
    </location>
</feature>
<protein>
    <submittedName>
        <fullName evidence="2">Dihydroneopterin aldolase (EC)</fullName>
        <ecNumber evidence="2">4.1.2.25</ecNumber>
    </submittedName>
</protein>
<dbReference type="Pfam" id="PF02152">
    <property type="entry name" value="FolB"/>
    <property type="match status" value="1"/>
</dbReference>
<dbReference type="AlphaFoldDB" id="A0A6S6T1C3"/>
<keyword evidence="2" id="KW-0456">Lyase</keyword>
<dbReference type="NCBIfam" id="TIGR00526">
    <property type="entry name" value="folB_dom"/>
    <property type="match status" value="1"/>
</dbReference>
<evidence type="ECO:0000259" key="1">
    <source>
        <dbReference type="SMART" id="SM00905"/>
    </source>
</evidence>
<dbReference type="EC" id="4.1.2.25" evidence="2"/>
<dbReference type="EMBL" id="CACVAP010000086">
    <property type="protein sequence ID" value="CAA6816891.1"/>
    <property type="molecule type" value="Genomic_DNA"/>
</dbReference>
<sequence>MTIHIEALTFQCIIGILDFERIKTQEVIIDLEIDYTYYENDFINYADLISLLQNDMIENQYELLETALNQLQENLLLNYPQIEAFKLKISKPTIMKNANVALSKSFMAK</sequence>
<name>A0A6S6T1C3_9BACT</name>
<gene>
    <name evidence="2" type="ORF">HELGO_WM1271</name>
</gene>
<dbReference type="GO" id="GO:0006760">
    <property type="term" value="P:folic acid-containing compound metabolic process"/>
    <property type="evidence" value="ECO:0007669"/>
    <property type="project" value="InterPro"/>
</dbReference>
<dbReference type="SUPFAM" id="SSF55620">
    <property type="entry name" value="Tetrahydrobiopterin biosynthesis enzymes-like"/>
    <property type="match status" value="1"/>
</dbReference>
<evidence type="ECO:0000313" key="2">
    <source>
        <dbReference type="EMBL" id="CAA6816891.1"/>
    </source>
</evidence>